<accession>A0AAE3K814</accession>
<reference evidence="2" key="1">
    <citation type="journal article" date="2022" name="Syst. Appl. Microbiol.">
        <title>Natronocalculus amylovorans gen. nov., sp. nov., and Natranaeroarchaeum aerophilus sp. nov., dominant culturable amylolytic natronoarchaea from hypersaline soda lakes in southwestern Siberia.</title>
        <authorList>
            <person name="Sorokin D.Y."/>
            <person name="Elcheninov A.G."/>
            <person name="Khizhniak T.V."/>
            <person name="Koenen M."/>
            <person name="Bale N.J."/>
            <person name="Damste J.S.S."/>
            <person name="Kublanov I.V."/>
        </authorList>
    </citation>
    <scope>NUCLEOTIDE SEQUENCE</scope>
    <source>
        <strain evidence="2">AArc-St2</strain>
    </source>
</reference>
<dbReference type="Proteomes" id="UP001203207">
    <property type="component" value="Unassembled WGS sequence"/>
</dbReference>
<keyword evidence="1" id="KW-0812">Transmembrane</keyword>
<keyword evidence="3" id="KW-1185">Reference proteome</keyword>
<proteinExistence type="predicted"/>
<comment type="caution">
    <text evidence="2">The sequence shown here is derived from an EMBL/GenBank/DDBJ whole genome shotgun (WGS) entry which is preliminary data.</text>
</comment>
<keyword evidence="1" id="KW-0472">Membrane</keyword>
<evidence type="ECO:0000256" key="1">
    <source>
        <dbReference type="SAM" id="Phobius"/>
    </source>
</evidence>
<dbReference type="EMBL" id="JAKRVX010000002">
    <property type="protein sequence ID" value="MCL9816837.1"/>
    <property type="molecule type" value="Genomic_DNA"/>
</dbReference>
<dbReference type="AlphaFoldDB" id="A0AAE3K814"/>
<evidence type="ECO:0000313" key="3">
    <source>
        <dbReference type="Proteomes" id="UP001203207"/>
    </source>
</evidence>
<feature type="transmembrane region" description="Helical" evidence="1">
    <location>
        <begin position="29"/>
        <end position="48"/>
    </location>
</feature>
<evidence type="ECO:0000313" key="2">
    <source>
        <dbReference type="EMBL" id="MCL9816837.1"/>
    </source>
</evidence>
<organism evidence="2 3">
    <name type="scientific">Natronocalculus amylovorans</name>
    <dbReference type="NCBI Taxonomy" id="2917812"/>
    <lineage>
        <taxon>Archaea</taxon>
        <taxon>Methanobacteriati</taxon>
        <taxon>Methanobacteriota</taxon>
        <taxon>Stenosarchaea group</taxon>
        <taxon>Halobacteria</taxon>
        <taxon>Halobacteriales</taxon>
        <taxon>Haloferacaceae</taxon>
        <taxon>Natronocalculus</taxon>
    </lineage>
</organism>
<name>A0AAE3K814_9EURY</name>
<sequence>MSNTRSDAPSSGTGNRVDHPVLISERADFLLLTAVVGLLSLASAAIVIP</sequence>
<gene>
    <name evidence="2" type="ORF">AArcSt2_07765</name>
</gene>
<dbReference type="RefSeq" id="WP_174652294.1">
    <property type="nucleotide sequence ID" value="NZ_JAKRVX010000002.1"/>
</dbReference>
<keyword evidence="1" id="KW-1133">Transmembrane helix</keyword>
<reference evidence="2" key="2">
    <citation type="submission" date="2022-02" db="EMBL/GenBank/DDBJ databases">
        <authorList>
            <person name="Elcheninov A.G."/>
            <person name="Sorokin D.Y."/>
            <person name="Kublanov I.V."/>
        </authorList>
    </citation>
    <scope>NUCLEOTIDE SEQUENCE</scope>
    <source>
        <strain evidence="2">AArc-St2</strain>
    </source>
</reference>
<protein>
    <submittedName>
        <fullName evidence="2">Uncharacterized protein</fullName>
    </submittedName>
</protein>